<sequence length="585" mass="64093">MRSLSLNALAVAAFFPGSILGFDTGPHNDMVRNAFEIFGYSREAGMLASVTNWWTDMYAFSPNLPKSSVTPAHISQLEQMHCNNLYSIVYGANYITQHVVNTRAAVQDAVRRKDTLAYLAILGTSVHTYQDFYAHSNWANLHLRQSCDCYDVKETFFSELVEANGSVTRMIELNPELTGWGTYEWLGREYPNFNTKGGIVEHGDYCNGVNKDSYVRPWFEETYSYAFASTLEWIYNVEKWAVEIDATNATLNAARSWVPPDQASADGLQKNFDAAFEVSYSATQAMFGESDGHWKGQGSGSISTFAASVVTFSGTETPYTNLFLRPQDPVYQLIVSPSPYTYLNTSVGPTGDVVPNQAVISAALESFTPYSALPSKYTTDLTAVVVRTTRFTVSDAKTGRFSDPDPWAAITIGGFEIKEAPMRNQKDFRPYWTAIKFVSKSATSIPISYKLNDAATSSSFEQIIPITGTAAGTLEMTFTPDTKVVAADGISSGVYSNYSTTFISRSLDGSSVELYVDARPLTCGTAGQNGTFITFCPNTAYGEMGVFGGCDGSRWAEVQADSAASMFKPTYFTVLPVLALLALAF</sequence>
<protein>
    <recommendedName>
        <fullName evidence="4">Phospholipase C</fullName>
    </recommendedName>
</protein>
<dbReference type="AlphaFoldDB" id="A0A507EGL4"/>
<evidence type="ECO:0000313" key="3">
    <source>
        <dbReference type="Proteomes" id="UP000318582"/>
    </source>
</evidence>
<evidence type="ECO:0008006" key="4">
    <source>
        <dbReference type="Google" id="ProtNLM"/>
    </source>
</evidence>
<feature type="chain" id="PRO_5021286658" description="Phospholipase C" evidence="1">
    <location>
        <begin position="22"/>
        <end position="585"/>
    </location>
</feature>
<comment type="caution">
    <text evidence="2">The sequence shown here is derived from an EMBL/GenBank/DDBJ whole genome shotgun (WGS) entry which is preliminary data.</text>
</comment>
<reference evidence="2 3" key="1">
    <citation type="journal article" date="2019" name="Sci. Rep.">
        <title>Comparative genomics of chytrid fungi reveal insights into the obligate biotrophic and pathogenic lifestyle of Synchytrium endobioticum.</title>
        <authorList>
            <person name="van de Vossenberg B.T.L.H."/>
            <person name="Warris S."/>
            <person name="Nguyen H.D.T."/>
            <person name="van Gent-Pelzer M.P.E."/>
            <person name="Joly D.L."/>
            <person name="van de Geest H.C."/>
            <person name="Bonants P.J.M."/>
            <person name="Smith D.S."/>
            <person name="Levesque C.A."/>
            <person name="van der Lee T.A.J."/>
        </authorList>
    </citation>
    <scope>NUCLEOTIDE SEQUENCE [LARGE SCALE GENOMIC DNA]</scope>
    <source>
        <strain evidence="2 3">CBS 809.83</strain>
    </source>
</reference>
<organism evidence="2 3">
    <name type="scientific">Powellomyces hirtus</name>
    <dbReference type="NCBI Taxonomy" id="109895"/>
    <lineage>
        <taxon>Eukaryota</taxon>
        <taxon>Fungi</taxon>
        <taxon>Fungi incertae sedis</taxon>
        <taxon>Chytridiomycota</taxon>
        <taxon>Chytridiomycota incertae sedis</taxon>
        <taxon>Chytridiomycetes</taxon>
        <taxon>Spizellomycetales</taxon>
        <taxon>Powellomycetaceae</taxon>
        <taxon>Powellomyces</taxon>
    </lineage>
</organism>
<keyword evidence="1" id="KW-0732">Signal</keyword>
<keyword evidence="3" id="KW-1185">Reference proteome</keyword>
<evidence type="ECO:0000256" key="1">
    <source>
        <dbReference type="SAM" id="SignalP"/>
    </source>
</evidence>
<dbReference type="EMBL" id="QEAQ01000003">
    <property type="protein sequence ID" value="TPX62338.1"/>
    <property type="molecule type" value="Genomic_DNA"/>
</dbReference>
<gene>
    <name evidence="2" type="ORF">PhCBS80983_g00543</name>
</gene>
<proteinExistence type="predicted"/>
<dbReference type="Proteomes" id="UP000318582">
    <property type="component" value="Unassembled WGS sequence"/>
</dbReference>
<name>A0A507EGL4_9FUNG</name>
<feature type="signal peptide" evidence="1">
    <location>
        <begin position="1"/>
        <end position="21"/>
    </location>
</feature>
<evidence type="ECO:0000313" key="2">
    <source>
        <dbReference type="EMBL" id="TPX62338.1"/>
    </source>
</evidence>
<accession>A0A507EGL4</accession>